<accession>A0A9W8B6F6</accession>
<comment type="catalytic activity">
    <reaction evidence="9 10">
        <text>a CDP-1,2-diacyl-sn-glycerol + sn-glycerol 3-phosphate = a 1,2-diacyl-sn-glycero-3-phospho-(1'-sn-glycero-3'-phosphate) + CMP + H(+)</text>
        <dbReference type="Rhea" id="RHEA:12593"/>
        <dbReference type="ChEBI" id="CHEBI:15378"/>
        <dbReference type="ChEBI" id="CHEBI:57597"/>
        <dbReference type="ChEBI" id="CHEBI:58332"/>
        <dbReference type="ChEBI" id="CHEBI:60110"/>
        <dbReference type="ChEBI" id="CHEBI:60377"/>
        <dbReference type="EC" id="2.7.8.5"/>
    </reaction>
</comment>
<dbReference type="CDD" id="cd09137">
    <property type="entry name" value="PLDc_PGS1_euk_2"/>
    <property type="match status" value="1"/>
</dbReference>
<keyword evidence="10" id="KW-0547">Nucleotide-binding</keyword>
<dbReference type="PANTHER" id="PTHR12586:SF1">
    <property type="entry name" value="CDP-DIACYLGLYCEROL--GLYCEROL-3-PHOSPHATE 3-PHOSPHATIDYLTRANSFERASE, MITOCHONDRIAL"/>
    <property type="match status" value="1"/>
</dbReference>
<evidence type="ECO:0000256" key="2">
    <source>
        <dbReference type="ARBA" id="ARBA00010682"/>
    </source>
</evidence>
<evidence type="ECO:0000256" key="3">
    <source>
        <dbReference type="ARBA" id="ARBA00022516"/>
    </source>
</evidence>
<keyword evidence="3 10" id="KW-0444">Lipid biosynthesis</keyword>
<keyword evidence="5" id="KW-0677">Repeat</keyword>
<evidence type="ECO:0000256" key="4">
    <source>
        <dbReference type="ARBA" id="ARBA00022679"/>
    </source>
</evidence>
<keyword evidence="13" id="KW-1185">Reference proteome</keyword>
<dbReference type="PROSITE" id="PS50035">
    <property type="entry name" value="PLD"/>
    <property type="match status" value="1"/>
</dbReference>
<keyword evidence="6 10" id="KW-0443">Lipid metabolism</keyword>
<evidence type="ECO:0000256" key="10">
    <source>
        <dbReference type="RuleBase" id="RU365024"/>
    </source>
</evidence>
<evidence type="ECO:0000313" key="12">
    <source>
        <dbReference type="EMBL" id="KAJ1980342.1"/>
    </source>
</evidence>
<sequence>MAARSPSWTTFASRFPAFTALDKGYAQPIPVTADQTQILHEPTAFFDTLCAKIRNARSRVYLATLYVGDQEQALLEVLDRALQDNPQLELCILFDALRGTRQRYVHQSPVNLLVPLLHQYPERVRVSVYHTPDLHGTTKRWYPERYNEAVGLMHIKAYVIDNDVILSGANLSHDYFTNRQDRYIVFNDQPLVAAYYTQLVDTVAKFSYRVALPVNPVHRSAFNLVPCSGFDPVTDPRRFRAMAHQRMQHWIQQWARHVQQNSSAVTLAADTFAIPTVQMAPVGIDQDQTVLLALLRAVDRYAHDHLGTRACFASAYFNFASVFQSAILDNRASFDLLVAAPKANGFYNARGISKYVPTAYSSFEYDFHRMAQKHMDRRTTRLIRIREYCRDGWTFHAKDPAITVIGSSNYGYRSIRRDLEAQMTLFTENTKLQAALGREVQHLNRHTQVVTDQTFGHPLRRVPFWVRAVKPFIRGFF</sequence>
<gene>
    <name evidence="12" type="primary">PGS1</name>
    <name evidence="12" type="ORF">H4R34_002492</name>
</gene>
<keyword evidence="10" id="KW-0496">Mitochondrion</keyword>
<dbReference type="GO" id="GO:0005739">
    <property type="term" value="C:mitochondrion"/>
    <property type="evidence" value="ECO:0007669"/>
    <property type="project" value="UniProtKB-SubCell"/>
</dbReference>
<dbReference type="SMART" id="SM00155">
    <property type="entry name" value="PLDc"/>
    <property type="match status" value="2"/>
</dbReference>
<evidence type="ECO:0000259" key="11">
    <source>
        <dbReference type="PROSITE" id="PS50035"/>
    </source>
</evidence>
<dbReference type="PIRSF" id="PIRSF000850">
    <property type="entry name" value="Phospholipase_D_PSS"/>
    <property type="match status" value="1"/>
</dbReference>
<dbReference type="InterPro" id="IPR016270">
    <property type="entry name" value="PGS1"/>
</dbReference>
<evidence type="ECO:0000256" key="6">
    <source>
        <dbReference type="ARBA" id="ARBA00023098"/>
    </source>
</evidence>
<dbReference type="InterPro" id="IPR001736">
    <property type="entry name" value="PLipase_D/transphosphatidylase"/>
</dbReference>
<feature type="domain" description="PLD phosphodiesterase" evidence="11">
    <location>
        <begin position="149"/>
        <end position="175"/>
    </location>
</feature>
<dbReference type="Proteomes" id="UP001151582">
    <property type="component" value="Unassembled WGS sequence"/>
</dbReference>
<comment type="caution">
    <text evidence="12">The sequence shown here is derived from an EMBL/GenBank/DDBJ whole genome shotgun (WGS) entry which is preliminary data.</text>
</comment>
<dbReference type="GO" id="GO:0032049">
    <property type="term" value="P:cardiolipin biosynthetic process"/>
    <property type="evidence" value="ECO:0007669"/>
    <property type="project" value="InterPro"/>
</dbReference>
<protein>
    <recommendedName>
        <fullName evidence="10">CDP-diacylglycerol--glycerol-3-phosphate 3-phosphatidyltransferase</fullName>
        <ecNumber evidence="10">2.7.8.5</ecNumber>
    </recommendedName>
</protein>
<dbReference type="GO" id="GO:0008444">
    <property type="term" value="F:CDP-diacylglycerol-glycerol-3-phosphate 3-phosphatidyltransferase activity"/>
    <property type="evidence" value="ECO:0007669"/>
    <property type="project" value="UniProtKB-EC"/>
</dbReference>
<reference evidence="12" key="1">
    <citation type="submission" date="2022-07" db="EMBL/GenBank/DDBJ databases">
        <title>Phylogenomic reconstructions and comparative analyses of Kickxellomycotina fungi.</title>
        <authorList>
            <person name="Reynolds N.K."/>
            <person name="Stajich J.E."/>
            <person name="Barry K."/>
            <person name="Grigoriev I.V."/>
            <person name="Crous P."/>
            <person name="Smith M.E."/>
        </authorList>
    </citation>
    <scope>NUCLEOTIDE SEQUENCE</scope>
    <source>
        <strain evidence="12">RSA 567</strain>
    </source>
</reference>
<dbReference type="SUPFAM" id="SSF56024">
    <property type="entry name" value="Phospholipase D/nuclease"/>
    <property type="match status" value="1"/>
</dbReference>
<evidence type="ECO:0000313" key="13">
    <source>
        <dbReference type="Proteomes" id="UP001151582"/>
    </source>
</evidence>
<proteinExistence type="inferred from homology"/>
<dbReference type="CDD" id="cd09135">
    <property type="entry name" value="PLDc_PGS1_euk_1"/>
    <property type="match status" value="1"/>
</dbReference>
<comment type="similarity">
    <text evidence="2 10">Belongs to the CDP-alcohol phosphatidyltransferase class-II family.</text>
</comment>
<dbReference type="GO" id="GO:0005524">
    <property type="term" value="F:ATP binding"/>
    <property type="evidence" value="ECO:0007669"/>
    <property type="project" value="UniProtKB-KW"/>
</dbReference>
<evidence type="ECO:0000256" key="7">
    <source>
        <dbReference type="ARBA" id="ARBA00023209"/>
    </source>
</evidence>
<comment type="subcellular location">
    <subcellularLocation>
        <location evidence="10">Mitochondrion</location>
    </subcellularLocation>
</comment>
<dbReference type="EMBL" id="JANBQB010000173">
    <property type="protein sequence ID" value="KAJ1980342.1"/>
    <property type="molecule type" value="Genomic_DNA"/>
</dbReference>
<evidence type="ECO:0000256" key="5">
    <source>
        <dbReference type="ARBA" id="ARBA00022737"/>
    </source>
</evidence>
<keyword evidence="7 10" id="KW-0594">Phospholipid biosynthesis</keyword>
<dbReference type="EC" id="2.7.8.5" evidence="10"/>
<comment type="pathway">
    <text evidence="1 10">Phospholipid metabolism; phosphatidylglycerol biosynthesis; phosphatidylglycerol from CDP-diacylglycerol: step 1/2.</text>
</comment>
<keyword evidence="4 10" id="KW-0808">Transferase</keyword>
<keyword evidence="10" id="KW-0067">ATP-binding</keyword>
<dbReference type="Pfam" id="PF13091">
    <property type="entry name" value="PLDc_2"/>
    <property type="match status" value="1"/>
</dbReference>
<evidence type="ECO:0000256" key="8">
    <source>
        <dbReference type="ARBA" id="ARBA00023264"/>
    </source>
</evidence>
<comment type="function">
    <text evidence="10">Functions in the biosynthesis of the anionic phospholipids phosphatidylglycerol and cardiolipin.</text>
</comment>
<dbReference type="Gene3D" id="3.30.870.10">
    <property type="entry name" value="Endonuclease Chain A"/>
    <property type="match status" value="2"/>
</dbReference>
<dbReference type="AlphaFoldDB" id="A0A9W8B6F6"/>
<organism evidence="12 13">
    <name type="scientific">Dimargaris verticillata</name>
    <dbReference type="NCBI Taxonomy" id="2761393"/>
    <lineage>
        <taxon>Eukaryota</taxon>
        <taxon>Fungi</taxon>
        <taxon>Fungi incertae sedis</taxon>
        <taxon>Zoopagomycota</taxon>
        <taxon>Kickxellomycotina</taxon>
        <taxon>Dimargaritomycetes</taxon>
        <taxon>Dimargaritales</taxon>
        <taxon>Dimargaritaceae</taxon>
        <taxon>Dimargaris</taxon>
    </lineage>
</organism>
<dbReference type="InterPro" id="IPR025202">
    <property type="entry name" value="PLD-like_dom"/>
</dbReference>
<evidence type="ECO:0000256" key="9">
    <source>
        <dbReference type="ARBA" id="ARBA00048586"/>
    </source>
</evidence>
<keyword evidence="8 10" id="KW-1208">Phospholipid metabolism</keyword>
<name>A0A9W8B6F6_9FUNG</name>
<dbReference type="OrthoDB" id="10250191at2759"/>
<dbReference type="PANTHER" id="PTHR12586">
    <property type="entry name" value="CDP-DIACYLGLYCEROL--SERINE O-PHOSPHATIDYLTRANSFERASE"/>
    <property type="match status" value="1"/>
</dbReference>
<evidence type="ECO:0000256" key="1">
    <source>
        <dbReference type="ARBA" id="ARBA00005042"/>
    </source>
</evidence>